<name>A0A0W0ZFL4_9GAMM</name>
<protein>
    <submittedName>
        <fullName evidence="1">Uncharacterized protein</fullName>
    </submittedName>
</protein>
<dbReference type="Proteomes" id="UP000054600">
    <property type="component" value="Unassembled WGS sequence"/>
</dbReference>
<dbReference type="RefSeq" id="WP_018576836.1">
    <property type="nucleotide sequence ID" value="NZ_KB892392.1"/>
</dbReference>
<comment type="caution">
    <text evidence="1">The sequence shown here is derived from an EMBL/GenBank/DDBJ whole genome shotgun (WGS) entry which is preliminary data.</text>
</comment>
<accession>A0A0W0ZFL4</accession>
<reference evidence="1 2" key="1">
    <citation type="submission" date="2015-11" db="EMBL/GenBank/DDBJ databases">
        <title>Genomic analysis of 38 Legionella species identifies large and diverse effector repertoires.</title>
        <authorList>
            <person name="Burstein D."/>
            <person name="Amaro F."/>
            <person name="Zusman T."/>
            <person name="Lifshitz Z."/>
            <person name="Cohen O."/>
            <person name="Gilbert J.A."/>
            <person name="Pupko T."/>
            <person name="Shuman H.A."/>
            <person name="Segal G."/>
        </authorList>
    </citation>
    <scope>NUCLEOTIDE SEQUENCE [LARGE SCALE GENOMIC DNA]</scope>
    <source>
        <strain evidence="1 2">ATCC 49655</strain>
    </source>
</reference>
<organism evidence="1 2">
    <name type="scientific">Legionella shakespearei DSM 23087</name>
    <dbReference type="NCBI Taxonomy" id="1122169"/>
    <lineage>
        <taxon>Bacteria</taxon>
        <taxon>Pseudomonadati</taxon>
        <taxon>Pseudomonadota</taxon>
        <taxon>Gammaproteobacteria</taxon>
        <taxon>Legionellales</taxon>
        <taxon>Legionellaceae</taxon>
        <taxon>Legionella</taxon>
    </lineage>
</organism>
<dbReference type="InterPro" id="IPR045397">
    <property type="entry name" value="TumE-like"/>
</dbReference>
<evidence type="ECO:0000313" key="2">
    <source>
        <dbReference type="Proteomes" id="UP000054600"/>
    </source>
</evidence>
<dbReference type="Pfam" id="PF20126">
    <property type="entry name" value="TumE"/>
    <property type="match status" value="1"/>
</dbReference>
<dbReference type="eggNOG" id="COG5652">
    <property type="taxonomic scope" value="Bacteria"/>
</dbReference>
<dbReference type="PATRIC" id="fig|1122169.6.peg.23"/>
<dbReference type="EMBL" id="LNYW01000002">
    <property type="protein sequence ID" value="KTD67491.1"/>
    <property type="molecule type" value="Genomic_DNA"/>
</dbReference>
<dbReference type="OrthoDB" id="7451512at2"/>
<gene>
    <name evidence="1" type="ORF">Lsha_0022</name>
</gene>
<evidence type="ECO:0000313" key="1">
    <source>
        <dbReference type="EMBL" id="KTD67491.1"/>
    </source>
</evidence>
<dbReference type="STRING" id="1122169.Lsha_0022"/>
<proteinExistence type="predicted"/>
<keyword evidence="2" id="KW-1185">Reference proteome</keyword>
<sequence>MKNTDHTLENLLILDGDRIIIDELLGLWVKFDVKRVPTRIQGIRYSLSLHDKHNTRIMGFDNSHEIEYGGKKGVAPSRTYDHWHFDAKDEGRPYEYTNAGNLLEDFWKEVDKRVLALQGEEK</sequence>
<dbReference type="AlphaFoldDB" id="A0A0W0ZFL4"/>